<reference evidence="4" key="1">
    <citation type="submission" date="2011-07" db="EMBL/GenBank/DDBJ databases">
        <authorList>
            <consortium name="Caenorhabditis brenneri Sequencing and Analysis Consortium"/>
            <person name="Wilson R.K."/>
        </authorList>
    </citation>
    <scope>NUCLEOTIDE SEQUENCE [LARGE SCALE GENOMIC DNA]</scope>
    <source>
        <strain evidence="4">PB2801</strain>
    </source>
</reference>
<dbReference type="PANTHER" id="PTHR33940">
    <property type="entry name" value="PROTEIN CBG13625"/>
    <property type="match status" value="1"/>
</dbReference>
<evidence type="ECO:0000313" key="4">
    <source>
        <dbReference type="Proteomes" id="UP000008068"/>
    </source>
</evidence>
<gene>
    <name evidence="3" type="ORF">CAEBREN_19899</name>
</gene>
<evidence type="ECO:0000256" key="1">
    <source>
        <dbReference type="SAM" id="SignalP"/>
    </source>
</evidence>
<name>G0MGZ8_CAEBE</name>
<dbReference type="Pfam" id="PF26530">
    <property type="entry name" value="NTF2_3"/>
    <property type="match status" value="3"/>
</dbReference>
<dbReference type="eggNOG" id="KOG4297">
    <property type="taxonomic scope" value="Eukaryota"/>
</dbReference>
<feature type="chain" id="PRO_5003403483" description="NTF2-like domain-containing protein" evidence="1">
    <location>
        <begin position="18"/>
        <end position="379"/>
    </location>
</feature>
<feature type="domain" description="NTF2-like" evidence="2">
    <location>
        <begin position="22"/>
        <end position="125"/>
    </location>
</feature>
<evidence type="ECO:0000313" key="3">
    <source>
        <dbReference type="EMBL" id="EGT58088.1"/>
    </source>
</evidence>
<dbReference type="InterPro" id="IPR058721">
    <property type="entry name" value="NTF2_3"/>
</dbReference>
<protein>
    <recommendedName>
        <fullName evidence="2">NTF2-like domain-containing protein</fullName>
    </recommendedName>
</protein>
<organism evidence="4">
    <name type="scientific">Caenorhabditis brenneri</name>
    <name type="common">Nematode worm</name>
    <dbReference type="NCBI Taxonomy" id="135651"/>
    <lineage>
        <taxon>Eukaryota</taxon>
        <taxon>Metazoa</taxon>
        <taxon>Ecdysozoa</taxon>
        <taxon>Nematoda</taxon>
        <taxon>Chromadorea</taxon>
        <taxon>Rhabditida</taxon>
        <taxon>Rhabditina</taxon>
        <taxon>Rhabditomorpha</taxon>
        <taxon>Rhabditoidea</taxon>
        <taxon>Rhabditidae</taxon>
        <taxon>Peloderinae</taxon>
        <taxon>Caenorhabditis</taxon>
    </lineage>
</organism>
<dbReference type="HOGENOM" id="CLU_730038_0_0_1"/>
<accession>G0MGZ8</accession>
<feature type="signal peptide" evidence="1">
    <location>
        <begin position="1"/>
        <end position="17"/>
    </location>
</feature>
<feature type="domain" description="NTF2-like" evidence="2">
    <location>
        <begin position="273"/>
        <end position="378"/>
    </location>
</feature>
<proteinExistence type="predicted"/>
<dbReference type="PANTHER" id="PTHR33940:SF1">
    <property type="entry name" value="APOLIPOPHORIN-RELATED"/>
    <property type="match status" value="1"/>
</dbReference>
<evidence type="ECO:0000259" key="2">
    <source>
        <dbReference type="Pfam" id="PF26530"/>
    </source>
</evidence>
<sequence length="379" mass="42303">MRVVLFLLLLAAAGVEAFSDSLEKFLTQITAAVNTGNETLIGELIAPSFYYEGCGGTIRKDQAIAYLKQLQSPNRIQFTLIPGSKAFSGIFLTKFSVSSELDLSGSTFYYQMRDRQLHMGFDRKCALIDYVGKTVANISNLTPREMEGMVQTFLNTMNTKLTSGNKVEIQKLFRPDFSHFNCRRIIRGAEKMAEAYADHPPTVPFKLLNVENIGSSLRFVVTYAQESSLPSDRTQAEFYLNKKYNQLEMGSSLDCEKGIQDGETNLTYVEPDVFMERLASSIAARDFYSIQSFFTSDFEFSSCHSKYNQSQFAMALASIDAKTKVSLKVVKVEAVGISRKFFTEAIGMTGVPIDVLFYHTPLKHFSGSLISGKVLSCKS</sequence>
<dbReference type="Proteomes" id="UP000008068">
    <property type="component" value="Unassembled WGS sequence"/>
</dbReference>
<keyword evidence="4" id="KW-1185">Reference proteome</keyword>
<dbReference type="InParanoid" id="G0MGZ8"/>
<dbReference type="EMBL" id="GL379794">
    <property type="protein sequence ID" value="EGT58088.1"/>
    <property type="molecule type" value="Genomic_DNA"/>
</dbReference>
<dbReference type="STRING" id="135651.G0MGZ8"/>
<dbReference type="AlphaFoldDB" id="G0MGZ8"/>
<dbReference type="OMA" id="CTENTRN"/>
<dbReference type="OrthoDB" id="10460051at2759"/>
<keyword evidence="1" id="KW-0732">Signal</keyword>
<feature type="domain" description="NTF2-like" evidence="2">
    <location>
        <begin position="148"/>
        <end position="257"/>
    </location>
</feature>